<evidence type="ECO:0000256" key="3">
    <source>
        <dbReference type="ARBA" id="ARBA00022679"/>
    </source>
</evidence>
<feature type="binding site" evidence="7">
    <location>
        <position position="197"/>
    </location>
    <ligand>
        <name>ATP</name>
        <dbReference type="ChEBI" id="CHEBI:30616"/>
    </ligand>
</feature>
<protein>
    <recommendedName>
        <fullName evidence="2 8">Phosphoglycerate kinase</fullName>
        <ecNumber evidence="2 8">2.7.2.3</ecNumber>
    </recommendedName>
</protein>
<dbReference type="AlphaFoldDB" id="A0A1G2P1W4"/>
<evidence type="ECO:0000256" key="1">
    <source>
        <dbReference type="ARBA" id="ARBA00000642"/>
    </source>
</evidence>
<dbReference type="InterPro" id="IPR015824">
    <property type="entry name" value="Phosphoglycerate_kinase_N"/>
</dbReference>
<dbReference type="InterPro" id="IPR001576">
    <property type="entry name" value="Phosphoglycerate_kinase"/>
</dbReference>
<dbReference type="GO" id="GO:0043531">
    <property type="term" value="F:ADP binding"/>
    <property type="evidence" value="ECO:0007669"/>
    <property type="project" value="TreeGrafter"/>
</dbReference>
<gene>
    <name evidence="9" type="ORF">A3G52_02810</name>
</gene>
<evidence type="ECO:0000313" key="9">
    <source>
        <dbReference type="EMBL" id="OHA41571.1"/>
    </source>
</evidence>
<dbReference type="Pfam" id="PF00162">
    <property type="entry name" value="PGK"/>
    <property type="match status" value="1"/>
</dbReference>
<dbReference type="InterPro" id="IPR036043">
    <property type="entry name" value="Phosphoglycerate_kinase_sf"/>
</dbReference>
<comment type="similarity">
    <text evidence="8">Belongs to the phosphoglycerate kinase family.</text>
</comment>
<accession>A0A1G2P1W4</accession>
<comment type="catalytic activity">
    <reaction evidence="1 8">
        <text>(2R)-3-phosphoglycerate + ATP = (2R)-3-phospho-glyceroyl phosphate + ADP</text>
        <dbReference type="Rhea" id="RHEA:14801"/>
        <dbReference type="ChEBI" id="CHEBI:30616"/>
        <dbReference type="ChEBI" id="CHEBI:57604"/>
        <dbReference type="ChEBI" id="CHEBI:58272"/>
        <dbReference type="ChEBI" id="CHEBI:456216"/>
        <dbReference type="EC" id="2.7.2.3"/>
    </reaction>
</comment>
<evidence type="ECO:0000256" key="2">
    <source>
        <dbReference type="ARBA" id="ARBA00013061"/>
    </source>
</evidence>
<keyword evidence="5 8" id="KW-0418">Kinase</keyword>
<feature type="binding site" evidence="7">
    <location>
        <begin position="334"/>
        <end position="337"/>
    </location>
    <ligand>
        <name>ATP</name>
        <dbReference type="ChEBI" id="CHEBI:30616"/>
    </ligand>
</feature>
<evidence type="ECO:0000256" key="4">
    <source>
        <dbReference type="ARBA" id="ARBA00022741"/>
    </source>
</evidence>
<evidence type="ECO:0000256" key="8">
    <source>
        <dbReference type="RuleBase" id="RU000532"/>
    </source>
</evidence>
<dbReference type="GO" id="GO:0004618">
    <property type="term" value="F:phosphoglycerate kinase activity"/>
    <property type="evidence" value="ECO:0007669"/>
    <property type="project" value="UniProtKB-EC"/>
</dbReference>
<dbReference type="EMBL" id="MHSK01000031">
    <property type="protein sequence ID" value="OHA41571.1"/>
    <property type="molecule type" value="Genomic_DNA"/>
</dbReference>
<organism evidence="9 10">
    <name type="scientific">Candidatus Taylorbacteria bacterium RIFCSPLOWO2_12_FULL_43_20</name>
    <dbReference type="NCBI Taxonomy" id="1802332"/>
    <lineage>
        <taxon>Bacteria</taxon>
        <taxon>Candidatus Tayloriibacteriota</taxon>
    </lineage>
</organism>
<evidence type="ECO:0000256" key="6">
    <source>
        <dbReference type="ARBA" id="ARBA00022840"/>
    </source>
</evidence>
<dbReference type="Gene3D" id="3.40.50.1260">
    <property type="entry name" value="Phosphoglycerate kinase, N-terminal domain"/>
    <property type="match status" value="2"/>
</dbReference>
<reference evidence="9 10" key="1">
    <citation type="journal article" date="2016" name="Nat. Commun.">
        <title>Thousands of microbial genomes shed light on interconnected biogeochemical processes in an aquifer system.</title>
        <authorList>
            <person name="Anantharaman K."/>
            <person name="Brown C.T."/>
            <person name="Hug L.A."/>
            <person name="Sharon I."/>
            <person name="Castelle C.J."/>
            <person name="Probst A.J."/>
            <person name="Thomas B.C."/>
            <person name="Singh A."/>
            <person name="Wilkins M.J."/>
            <person name="Karaoz U."/>
            <person name="Brodie E.L."/>
            <person name="Williams K.H."/>
            <person name="Hubbard S.S."/>
            <person name="Banfield J.F."/>
        </authorList>
    </citation>
    <scope>NUCLEOTIDE SEQUENCE [LARGE SCALE GENOMIC DNA]</scope>
</reference>
<keyword evidence="3 8" id="KW-0808">Transferase</keyword>
<keyword evidence="4" id="KW-0547">Nucleotide-binding</keyword>
<dbReference type="PIRSF" id="PIRSF000724">
    <property type="entry name" value="Pgk"/>
    <property type="match status" value="1"/>
</dbReference>
<evidence type="ECO:0000256" key="5">
    <source>
        <dbReference type="ARBA" id="ARBA00022777"/>
    </source>
</evidence>
<evidence type="ECO:0000313" key="10">
    <source>
        <dbReference type="Proteomes" id="UP000177269"/>
    </source>
</evidence>
<dbReference type="GO" id="GO:0005829">
    <property type="term" value="C:cytosol"/>
    <property type="evidence" value="ECO:0007669"/>
    <property type="project" value="TreeGrafter"/>
</dbReference>
<dbReference type="GO" id="GO:0006094">
    <property type="term" value="P:gluconeogenesis"/>
    <property type="evidence" value="ECO:0007669"/>
    <property type="project" value="TreeGrafter"/>
</dbReference>
<dbReference type="SUPFAM" id="SSF53748">
    <property type="entry name" value="Phosphoglycerate kinase"/>
    <property type="match status" value="1"/>
</dbReference>
<name>A0A1G2P1W4_9BACT</name>
<proteinExistence type="inferred from homology"/>
<feature type="binding site" evidence="7">
    <location>
        <position position="309"/>
    </location>
    <ligand>
        <name>ATP</name>
        <dbReference type="ChEBI" id="CHEBI:30616"/>
    </ligand>
</feature>
<dbReference type="PRINTS" id="PR00477">
    <property type="entry name" value="PHGLYCKINASE"/>
</dbReference>
<sequence length="389" mass="43282">MSKLPLLSRLKSSEIKGKIIFLRLDLNVSILQGKISDDFRLVRIIPTIEYIRSMGGKIIIGAHMESEGMETLEEVHHYLNAKLPVKFIKVHPRKLDRSMFDAMRDGEIALLENLRRDEGEKSNDESFSRHLAGLADVYVNDAFSSSHREHASIVGVPRFIPGYMGLLFEEEYNHMSRCRRPKKPYLAIVGGAKFETKFALVKKLLVIADNIFLCGALANDVYRRRGMEIGRSFQSESNINLDAIMESKKVSLPTDALVEDIGDPIYKNIEEVKSDEMIVDSGPESLEVLRQLVSEARFILWNGPLGLYEKGYTDATLKTAKMILESGAESVMGGGDTLTAISKIKAEVLGEDEETQKRHFLSTGGGAMLEFLASGTLAGIKALSTSTKH</sequence>
<dbReference type="PANTHER" id="PTHR11406:SF23">
    <property type="entry name" value="PHOSPHOGLYCERATE KINASE 1, CHLOROPLASTIC-RELATED"/>
    <property type="match status" value="1"/>
</dbReference>
<keyword evidence="6 7" id="KW-0067">ATP-binding</keyword>
<dbReference type="GO" id="GO:0005524">
    <property type="term" value="F:ATP binding"/>
    <property type="evidence" value="ECO:0007669"/>
    <property type="project" value="UniProtKB-KW"/>
</dbReference>
<dbReference type="PANTHER" id="PTHR11406">
    <property type="entry name" value="PHOSPHOGLYCERATE KINASE"/>
    <property type="match status" value="1"/>
</dbReference>
<dbReference type="GO" id="GO:0006096">
    <property type="term" value="P:glycolytic process"/>
    <property type="evidence" value="ECO:0007669"/>
    <property type="project" value="InterPro"/>
</dbReference>
<dbReference type="EC" id="2.7.2.3" evidence="2 8"/>
<evidence type="ECO:0000256" key="7">
    <source>
        <dbReference type="PIRSR" id="PIRSR000724-2"/>
    </source>
</evidence>
<dbReference type="Proteomes" id="UP000177269">
    <property type="component" value="Unassembled WGS sequence"/>
</dbReference>
<comment type="caution">
    <text evidence="9">The sequence shown here is derived from an EMBL/GenBank/DDBJ whole genome shotgun (WGS) entry which is preliminary data.</text>
</comment>